<dbReference type="PANTHER" id="PTHR23149:SF9">
    <property type="entry name" value="G PATCH DOMAIN-CONTAINING PROTEIN 4"/>
    <property type="match status" value="1"/>
</dbReference>
<dbReference type="InParanoid" id="A0A6P5KT84"/>
<dbReference type="GeneID" id="110211914"/>
<dbReference type="SMART" id="SM00443">
    <property type="entry name" value="G_patch"/>
    <property type="match status" value="1"/>
</dbReference>
<gene>
    <name evidence="5" type="primary">GPATCH4</name>
</gene>
<dbReference type="PANTHER" id="PTHR23149">
    <property type="entry name" value="G PATCH DOMAIN CONTAINING PROTEIN"/>
    <property type="match status" value="1"/>
</dbReference>
<dbReference type="GO" id="GO:0005730">
    <property type="term" value="C:nucleolus"/>
    <property type="evidence" value="ECO:0007669"/>
    <property type="project" value="TreeGrafter"/>
</dbReference>
<dbReference type="KEGG" id="pcw:110211914"/>
<keyword evidence="4" id="KW-1185">Reference proteome</keyword>
<dbReference type="GO" id="GO:0003676">
    <property type="term" value="F:nucleic acid binding"/>
    <property type="evidence" value="ECO:0007669"/>
    <property type="project" value="InterPro"/>
</dbReference>
<organism evidence="4 5">
    <name type="scientific">Phascolarctos cinereus</name>
    <name type="common">Koala</name>
    <dbReference type="NCBI Taxonomy" id="38626"/>
    <lineage>
        <taxon>Eukaryota</taxon>
        <taxon>Metazoa</taxon>
        <taxon>Chordata</taxon>
        <taxon>Craniata</taxon>
        <taxon>Vertebrata</taxon>
        <taxon>Euteleostomi</taxon>
        <taxon>Mammalia</taxon>
        <taxon>Metatheria</taxon>
        <taxon>Diprotodontia</taxon>
        <taxon>Phascolarctidae</taxon>
        <taxon>Phascolarctos</taxon>
    </lineage>
</organism>
<feature type="compositionally biased region" description="Basic and acidic residues" evidence="2">
    <location>
        <begin position="84"/>
        <end position="96"/>
    </location>
</feature>
<dbReference type="Pfam" id="PF01585">
    <property type="entry name" value="G-patch"/>
    <property type="match status" value="1"/>
</dbReference>
<dbReference type="PROSITE" id="PS50174">
    <property type="entry name" value="G_PATCH"/>
    <property type="match status" value="1"/>
</dbReference>
<dbReference type="RefSeq" id="XP_020847171.1">
    <property type="nucleotide sequence ID" value="XM_020991512.1"/>
</dbReference>
<feature type="compositionally biased region" description="Basic residues" evidence="2">
    <location>
        <begin position="268"/>
        <end position="282"/>
    </location>
</feature>
<evidence type="ECO:0000259" key="3">
    <source>
        <dbReference type="PROSITE" id="PS50174"/>
    </source>
</evidence>
<dbReference type="Proteomes" id="UP000515140">
    <property type="component" value="Unplaced"/>
</dbReference>
<dbReference type="InterPro" id="IPR000467">
    <property type="entry name" value="G_patch_dom"/>
</dbReference>
<protein>
    <recommendedName>
        <fullName evidence="1">G patch domain-containing protein 4</fullName>
    </recommendedName>
</protein>
<evidence type="ECO:0000256" key="2">
    <source>
        <dbReference type="SAM" id="MobiDB-lite"/>
    </source>
</evidence>
<reference evidence="5" key="1">
    <citation type="submission" date="2025-08" db="UniProtKB">
        <authorList>
            <consortium name="RefSeq"/>
        </authorList>
    </citation>
    <scope>IDENTIFICATION</scope>
    <source>
        <tissue evidence="5">Spleen</tissue>
    </source>
</reference>
<feature type="region of interest" description="Disordered" evidence="2">
    <location>
        <begin position="183"/>
        <end position="282"/>
    </location>
</feature>
<accession>A0A6P5KT84</accession>
<feature type="compositionally biased region" description="Acidic residues" evidence="2">
    <location>
        <begin position="247"/>
        <end position="264"/>
    </location>
</feature>
<dbReference type="AlphaFoldDB" id="A0A6P5KT84"/>
<feature type="domain" description="G-patch" evidence="3">
    <location>
        <begin position="11"/>
        <end position="57"/>
    </location>
</feature>
<dbReference type="InterPro" id="IPR050656">
    <property type="entry name" value="PINX1"/>
</dbReference>
<evidence type="ECO:0000256" key="1">
    <source>
        <dbReference type="ARBA" id="ARBA00040365"/>
    </source>
</evidence>
<sequence length="282" mass="31836">MNVTSGTKSRGMKFAEEQLQKHGWIQGKGLGKNEDGIAQAVKVKLKQDNAGVGHDPSKEFTDHWWSQLFNKTAASLVVETGKDGVKMKTQAKDASRQKRSGNSKSSLLYRHFIKSATLTSGGEKAEKQSEQSSEDEAPPPAKILTDEELIRAFEGRTAHKGARHGLTMKAKLARLEEQERAFLAQYKGQNTGVPNSPAEEMPQKMKKKKKKKSQEEASVTDRTEHVEVIEQPDENSKKKKKKRQLEEETEDEVGIQVEREEEEENRTQKTKKKKRKKEPLEA</sequence>
<proteinExistence type="predicted"/>
<name>A0A6P5KT84_PHACI</name>
<dbReference type="CTD" id="54865"/>
<evidence type="ECO:0000313" key="5">
    <source>
        <dbReference type="RefSeq" id="XP_020847171.1"/>
    </source>
</evidence>
<feature type="compositionally biased region" description="Basic and acidic residues" evidence="2">
    <location>
        <begin position="213"/>
        <end position="228"/>
    </location>
</feature>
<feature type="region of interest" description="Disordered" evidence="2">
    <location>
        <begin position="84"/>
        <end position="147"/>
    </location>
</feature>
<evidence type="ECO:0000313" key="4">
    <source>
        <dbReference type="Proteomes" id="UP000515140"/>
    </source>
</evidence>